<reference evidence="8 9" key="1">
    <citation type="submission" date="2013-11" db="EMBL/GenBank/DDBJ databases">
        <title>The Genome Sequence of Phytophthora parasitica P1976.</title>
        <authorList>
            <consortium name="The Broad Institute Genomics Platform"/>
            <person name="Russ C."/>
            <person name="Tyler B."/>
            <person name="Panabieres F."/>
            <person name="Shan W."/>
            <person name="Tripathy S."/>
            <person name="Grunwald N."/>
            <person name="Machado M."/>
            <person name="Johnson C.S."/>
            <person name="Walker B."/>
            <person name="Young S."/>
            <person name="Zeng Q."/>
            <person name="Gargeya S."/>
            <person name="Fitzgerald M."/>
            <person name="Haas B."/>
            <person name="Abouelleil A."/>
            <person name="Allen A.W."/>
            <person name="Alvarado L."/>
            <person name="Arachchi H.M."/>
            <person name="Berlin A.M."/>
            <person name="Chapman S.B."/>
            <person name="Gainer-Dewar J."/>
            <person name="Goldberg J."/>
            <person name="Griggs A."/>
            <person name="Gujja S."/>
            <person name="Hansen M."/>
            <person name="Howarth C."/>
            <person name="Imamovic A."/>
            <person name="Ireland A."/>
            <person name="Larimer J."/>
            <person name="McCowan C."/>
            <person name="Murphy C."/>
            <person name="Pearson M."/>
            <person name="Poon T.W."/>
            <person name="Priest M."/>
            <person name="Roberts A."/>
            <person name="Saif S."/>
            <person name="Shea T."/>
            <person name="Sisk P."/>
            <person name="Sykes S."/>
            <person name="Wortman J."/>
            <person name="Nusbaum C."/>
            <person name="Birren B."/>
        </authorList>
    </citation>
    <scope>NUCLEOTIDE SEQUENCE [LARGE SCALE GENOMIC DNA]</scope>
    <source>
        <strain evidence="8 9">P1976</strain>
    </source>
</reference>
<dbReference type="EMBL" id="ANJA01001871">
    <property type="protein sequence ID" value="ETO73530.1"/>
    <property type="molecule type" value="Genomic_DNA"/>
</dbReference>
<comment type="similarity">
    <text evidence="3">Belongs to the RxLR effector family.</text>
</comment>
<evidence type="ECO:0000313" key="9">
    <source>
        <dbReference type="Proteomes" id="UP000028582"/>
    </source>
</evidence>
<dbReference type="GO" id="GO:0043657">
    <property type="term" value="C:host cell"/>
    <property type="evidence" value="ECO:0007669"/>
    <property type="project" value="UniProtKB-SubCell"/>
</dbReference>
<organism evidence="8 9">
    <name type="scientific">Phytophthora nicotianae P1976</name>
    <dbReference type="NCBI Taxonomy" id="1317066"/>
    <lineage>
        <taxon>Eukaryota</taxon>
        <taxon>Sar</taxon>
        <taxon>Stramenopiles</taxon>
        <taxon>Oomycota</taxon>
        <taxon>Peronosporomycetes</taxon>
        <taxon>Peronosporales</taxon>
        <taxon>Peronosporaceae</taxon>
        <taxon>Phytophthora</taxon>
    </lineage>
</organism>
<evidence type="ECO:0000313" key="8">
    <source>
        <dbReference type="EMBL" id="ETO73530.1"/>
    </source>
</evidence>
<evidence type="ECO:0000256" key="1">
    <source>
        <dbReference type="ARBA" id="ARBA00004340"/>
    </source>
</evidence>
<keyword evidence="6" id="KW-0843">Virulence</keyword>
<dbReference type="Pfam" id="PF22748">
    <property type="entry name" value="PexRD54_WY"/>
    <property type="match status" value="1"/>
</dbReference>
<keyword evidence="5" id="KW-0732">Signal</keyword>
<evidence type="ECO:0000256" key="6">
    <source>
        <dbReference type="ARBA" id="ARBA00023026"/>
    </source>
</evidence>
<keyword evidence="4" id="KW-0964">Secreted</keyword>
<evidence type="ECO:0000259" key="7">
    <source>
        <dbReference type="Pfam" id="PF22748"/>
    </source>
</evidence>
<accession>A0A081A3R9</accession>
<dbReference type="InterPro" id="IPR054463">
    <property type="entry name" value="PexRD54_WY"/>
</dbReference>
<protein>
    <recommendedName>
        <fullName evidence="7">RxLR effector PexRD54 WY domain-containing protein</fullName>
    </recommendedName>
</protein>
<dbReference type="AlphaFoldDB" id="A0A081A3R9"/>
<gene>
    <name evidence="8" type="ORF">F444_10524</name>
</gene>
<comment type="subcellular location">
    <subcellularLocation>
        <location evidence="1">Host cell</location>
    </subcellularLocation>
    <subcellularLocation>
        <location evidence="2">Secreted</location>
    </subcellularLocation>
</comment>
<comment type="caution">
    <text evidence="8">The sequence shown here is derived from an EMBL/GenBank/DDBJ whole genome shotgun (WGS) entry which is preliminary data.</text>
</comment>
<name>A0A081A3R9_PHYNI</name>
<dbReference type="OrthoDB" id="94725at2759"/>
<evidence type="ECO:0000256" key="2">
    <source>
        <dbReference type="ARBA" id="ARBA00004613"/>
    </source>
</evidence>
<evidence type="ECO:0000256" key="5">
    <source>
        <dbReference type="ARBA" id="ARBA00022729"/>
    </source>
</evidence>
<sequence>MVATAKKVPNTEGLAILLQAQQRRVWMDAGKSGDDVFKLLKLDESGTKLFNSPLFTTWTSYVDDINRNNRNKAVSLVSLLAKQLKQNTWIIDPDRVIFQEYSRFYEAMMTTH</sequence>
<proteinExistence type="inferred from homology"/>
<dbReference type="Proteomes" id="UP000028582">
    <property type="component" value="Unassembled WGS sequence"/>
</dbReference>
<evidence type="ECO:0000256" key="4">
    <source>
        <dbReference type="ARBA" id="ARBA00022525"/>
    </source>
</evidence>
<dbReference type="GO" id="GO:0005576">
    <property type="term" value="C:extracellular region"/>
    <property type="evidence" value="ECO:0007669"/>
    <property type="project" value="UniProtKB-SubCell"/>
</dbReference>
<evidence type="ECO:0000256" key="3">
    <source>
        <dbReference type="ARBA" id="ARBA00010400"/>
    </source>
</evidence>
<feature type="domain" description="RxLR effector PexRD54 WY" evidence="7">
    <location>
        <begin position="22"/>
        <end position="62"/>
    </location>
</feature>